<evidence type="ECO:0000313" key="2">
    <source>
        <dbReference type="EMBL" id="QWC16618.1"/>
    </source>
</evidence>
<dbReference type="PROSITE" id="PS50801">
    <property type="entry name" value="STAS"/>
    <property type="match status" value="1"/>
</dbReference>
<sequence>MPSSSPFFSTPPGSITVVTADGPSGPRALVRLAGEVDVLLRDQADAALAQVVALGLPVVIDLAEARLVGATALTFLVRCEDACSDAGLPYVVQHVTPHVARVLGALGLDAVLRHVEGLSTVSS</sequence>
<dbReference type="EMBL" id="CP076023">
    <property type="protein sequence ID" value="QWC16618.1"/>
    <property type="molecule type" value="Genomic_DNA"/>
</dbReference>
<reference evidence="2 3" key="1">
    <citation type="submission" date="2021-05" db="EMBL/GenBank/DDBJ databases">
        <title>Novel species in genus Cellulomonas.</title>
        <authorList>
            <person name="Zhang G."/>
        </authorList>
    </citation>
    <scope>NUCLEOTIDE SEQUENCE [LARGE SCALE GENOMIC DNA]</scope>
    <source>
        <strain evidence="3">zg-ZUI157</strain>
    </source>
</reference>
<protein>
    <submittedName>
        <fullName evidence="2">STAS domain-containing protein</fullName>
    </submittedName>
</protein>
<dbReference type="InterPro" id="IPR002645">
    <property type="entry name" value="STAS_dom"/>
</dbReference>
<dbReference type="RefSeq" id="WP_208197182.1">
    <property type="nucleotide sequence ID" value="NZ_CP076023.1"/>
</dbReference>
<name>A0ABX8GLA1_9CELL</name>
<feature type="domain" description="STAS" evidence="1">
    <location>
        <begin position="29"/>
        <end position="123"/>
    </location>
</feature>
<dbReference type="Gene3D" id="3.30.750.24">
    <property type="entry name" value="STAS domain"/>
    <property type="match status" value="1"/>
</dbReference>
<dbReference type="Proteomes" id="UP000679335">
    <property type="component" value="Chromosome"/>
</dbReference>
<dbReference type="SUPFAM" id="SSF52091">
    <property type="entry name" value="SpoIIaa-like"/>
    <property type="match status" value="1"/>
</dbReference>
<accession>A0ABX8GLA1</accession>
<dbReference type="InterPro" id="IPR036513">
    <property type="entry name" value="STAS_dom_sf"/>
</dbReference>
<dbReference type="Pfam" id="PF13466">
    <property type="entry name" value="STAS_2"/>
    <property type="match status" value="1"/>
</dbReference>
<evidence type="ECO:0000259" key="1">
    <source>
        <dbReference type="PROSITE" id="PS50801"/>
    </source>
</evidence>
<evidence type="ECO:0000313" key="3">
    <source>
        <dbReference type="Proteomes" id="UP000679335"/>
    </source>
</evidence>
<dbReference type="InterPro" id="IPR058548">
    <property type="entry name" value="MlaB-like_STAS"/>
</dbReference>
<proteinExistence type="predicted"/>
<gene>
    <name evidence="2" type="ORF">KKR89_02865</name>
</gene>
<keyword evidence="3" id="KW-1185">Reference proteome</keyword>
<organism evidence="2 3">
    <name type="scientific">Cellulomonas dongxiuzhuiae</name>
    <dbReference type="NCBI Taxonomy" id="2819979"/>
    <lineage>
        <taxon>Bacteria</taxon>
        <taxon>Bacillati</taxon>
        <taxon>Actinomycetota</taxon>
        <taxon>Actinomycetes</taxon>
        <taxon>Micrococcales</taxon>
        <taxon>Cellulomonadaceae</taxon>
        <taxon>Cellulomonas</taxon>
    </lineage>
</organism>